<dbReference type="EMBL" id="MT776806">
    <property type="protein sequence ID" value="QNJ59308.1"/>
    <property type="molecule type" value="Genomic_DNA"/>
</dbReference>
<organism evidence="1 2">
    <name type="scientific">Mycobacterium phage MrMiyagi</name>
    <dbReference type="NCBI Taxonomy" id="2762395"/>
    <lineage>
        <taxon>Viruses</taxon>
        <taxon>Duplodnaviria</taxon>
        <taxon>Heunggongvirae</taxon>
        <taxon>Uroviricota</taxon>
        <taxon>Caudoviricetes</taxon>
        <taxon>Fowlmouthvirus</taxon>
        <taxon>Fowlmouthvirus fowlmouth</taxon>
    </lineage>
</organism>
<accession>A0A7G8LPY6</accession>
<proteinExistence type="predicted"/>
<dbReference type="Proteomes" id="UP000515854">
    <property type="component" value="Genome"/>
</dbReference>
<evidence type="ECO:0000313" key="2">
    <source>
        <dbReference type="Proteomes" id="UP000515854"/>
    </source>
</evidence>
<name>A0A7G8LPY6_9CAUD</name>
<reference evidence="1 2" key="1">
    <citation type="submission" date="2020-07" db="EMBL/GenBank/DDBJ databases">
        <authorList>
            <person name="Baliraine F.N."/>
            <person name="Frederick G.D."/>
            <person name="Mills R.B."/>
            <person name="Woodruff J.W."/>
            <person name="Richardson W.J."/>
            <person name="Garlena R.A."/>
            <person name="Russell D.A."/>
            <person name="Pope W.H."/>
            <person name="Jacobs-Sera D."/>
            <person name="Hatfull G.F."/>
        </authorList>
    </citation>
    <scope>NUCLEOTIDE SEQUENCE [LARGE SCALE GENOMIC DNA]</scope>
</reference>
<protein>
    <submittedName>
        <fullName evidence="1">Uncharacterized protein</fullName>
    </submittedName>
</protein>
<sequence length="111" mass="13398">MKHFVFYEAQRSAQIVKKLAELGVRSLHKFKWEWSVVYDKFDGDWWPGERQVFQSRRGARQFKSNLLMDADPFIARRHVRNVRIQRRLVSVEWQDYSDTFTYNEKGNGNGR</sequence>
<evidence type="ECO:0000313" key="1">
    <source>
        <dbReference type="EMBL" id="QNJ59308.1"/>
    </source>
</evidence>
<gene>
    <name evidence="1" type="primary">95</name>
    <name evidence="1" type="ORF">SEA_MRMIYAGI_95</name>
</gene>